<protein>
    <submittedName>
        <fullName evidence="2">IstB-like ATP binding protein</fullName>
    </submittedName>
</protein>
<organism evidence="2 3">
    <name type="scientific">Rhodoblastus acidophilus</name>
    <name type="common">Rhodopseudomonas acidophila</name>
    <dbReference type="NCBI Taxonomy" id="1074"/>
    <lineage>
        <taxon>Bacteria</taxon>
        <taxon>Pseudomonadati</taxon>
        <taxon>Pseudomonadota</taxon>
        <taxon>Alphaproteobacteria</taxon>
        <taxon>Hyphomicrobiales</taxon>
        <taxon>Rhodoblastaceae</taxon>
        <taxon>Rhodoblastus</taxon>
    </lineage>
</organism>
<evidence type="ECO:0000259" key="1">
    <source>
        <dbReference type="Pfam" id="PF01695"/>
    </source>
</evidence>
<reference evidence="3" key="1">
    <citation type="submission" date="2017-06" db="EMBL/GenBank/DDBJ databases">
        <authorList>
            <person name="Varghese N."/>
            <person name="Submissions S."/>
        </authorList>
    </citation>
    <scope>NUCLEOTIDE SEQUENCE [LARGE SCALE GENOMIC DNA]</scope>
    <source>
        <strain evidence="3">DSM 137</strain>
    </source>
</reference>
<gene>
    <name evidence="2" type="ORF">SAMN06265338_11462</name>
</gene>
<proteinExistence type="predicted"/>
<accession>A0A212S740</accession>
<dbReference type="Proteomes" id="UP000198418">
    <property type="component" value="Unassembled WGS sequence"/>
</dbReference>
<keyword evidence="3" id="KW-1185">Reference proteome</keyword>
<feature type="domain" description="IstB-like ATP-binding" evidence="1">
    <location>
        <begin position="38"/>
        <end position="103"/>
    </location>
</feature>
<dbReference type="InterPro" id="IPR002611">
    <property type="entry name" value="IstB_ATP-bd"/>
</dbReference>
<dbReference type="AlphaFoldDB" id="A0A212S740"/>
<name>A0A212S740_RHOAC</name>
<dbReference type="GO" id="GO:0005524">
    <property type="term" value="F:ATP binding"/>
    <property type="evidence" value="ECO:0007669"/>
    <property type="project" value="InterPro"/>
</dbReference>
<evidence type="ECO:0000313" key="2">
    <source>
        <dbReference type="EMBL" id="SNB81092.1"/>
    </source>
</evidence>
<sequence>MAGHAALNDLPAEEWEFAEWRRARVNLDCHIEAHDFLYSVLYSRMLRLFADLAIAHGNARYPRLLRSIVRAKLLIPDDWEPEALRPEQARDLLEIVEERVLDRAAPHRSQERHAVAGPG</sequence>
<dbReference type="Pfam" id="PF01695">
    <property type="entry name" value="IstB_IS21"/>
    <property type="match status" value="1"/>
</dbReference>
<dbReference type="EMBL" id="FYDG01000014">
    <property type="protein sequence ID" value="SNB81092.1"/>
    <property type="molecule type" value="Genomic_DNA"/>
</dbReference>
<evidence type="ECO:0000313" key="3">
    <source>
        <dbReference type="Proteomes" id="UP000198418"/>
    </source>
</evidence>